<protein>
    <submittedName>
        <fullName evidence="3">Enoyl-CoA hydratase</fullName>
    </submittedName>
</protein>
<dbReference type="PROSITE" id="PS00166">
    <property type="entry name" value="ENOYL_COA_HYDRATASE"/>
    <property type="match status" value="1"/>
</dbReference>
<dbReference type="InterPro" id="IPR001753">
    <property type="entry name" value="Enoyl-CoA_hydra/iso"/>
</dbReference>
<dbReference type="EMBL" id="BMNM01000016">
    <property type="protein sequence ID" value="GGI86924.1"/>
    <property type="molecule type" value="Genomic_DNA"/>
</dbReference>
<comment type="similarity">
    <text evidence="1 2">Belongs to the enoyl-CoA hydratase/isomerase family.</text>
</comment>
<evidence type="ECO:0000256" key="1">
    <source>
        <dbReference type="ARBA" id="ARBA00005254"/>
    </source>
</evidence>
<dbReference type="InterPro" id="IPR018376">
    <property type="entry name" value="Enoyl-CoA_hyd/isom_CS"/>
</dbReference>
<evidence type="ECO:0000313" key="4">
    <source>
        <dbReference type="Proteomes" id="UP000657075"/>
    </source>
</evidence>
<dbReference type="PANTHER" id="PTHR11941:SF54">
    <property type="entry name" value="ENOYL-COA HYDRATASE, MITOCHONDRIAL"/>
    <property type="match status" value="1"/>
</dbReference>
<sequence>MKTVENMYSGSGWLVRVNNGIAEVIINRPPLNLITLEMRRDLGRIINELEQDSNVRVVIFEGSGDKAFSAGGDVTEFLNTTPNELIDWGRTIEAVENLSKPTIALLRGYVLGAGTELALACDIRVGTPDVEIGLPEIRLGMVPASGGLTRIVKALGPLRTKYHLLLGTRIKANEALQYGLLHEVVELPKIHERVREIARDLMSLSPLAVKALKGAIRLIQDSPMEVGFDIERKTFALLRYSQDFQEGIKAFKEKRQPKF</sequence>
<dbReference type="Gene3D" id="3.90.226.10">
    <property type="entry name" value="2-enoyl-CoA Hydratase, Chain A, domain 1"/>
    <property type="match status" value="1"/>
</dbReference>
<evidence type="ECO:0000256" key="2">
    <source>
        <dbReference type="RuleBase" id="RU003707"/>
    </source>
</evidence>
<reference evidence="3" key="2">
    <citation type="submission" date="2020-09" db="EMBL/GenBank/DDBJ databases">
        <authorList>
            <person name="Sun Q."/>
            <person name="Ohkuma M."/>
        </authorList>
    </citation>
    <scope>NUCLEOTIDE SEQUENCE</scope>
    <source>
        <strain evidence="3">JCM 11219</strain>
    </source>
</reference>
<dbReference type="SUPFAM" id="SSF52096">
    <property type="entry name" value="ClpP/crotonase"/>
    <property type="match status" value="1"/>
</dbReference>
<evidence type="ECO:0000313" key="3">
    <source>
        <dbReference type="EMBL" id="GGI86924.1"/>
    </source>
</evidence>
<accession>A0A830EKV3</accession>
<proteinExistence type="inferred from homology"/>
<gene>
    <name evidence="3" type="ORF">GCM10007112_24790</name>
</gene>
<reference evidence="3" key="1">
    <citation type="journal article" date="2014" name="Int. J. Syst. Evol. Microbiol.">
        <title>Complete genome sequence of Corynebacterium casei LMG S-19264T (=DSM 44701T), isolated from a smear-ripened cheese.</title>
        <authorList>
            <consortium name="US DOE Joint Genome Institute (JGI-PGF)"/>
            <person name="Walter F."/>
            <person name="Albersmeier A."/>
            <person name="Kalinowski J."/>
            <person name="Ruckert C."/>
        </authorList>
    </citation>
    <scope>NUCLEOTIDE SEQUENCE</scope>
    <source>
        <strain evidence="3">JCM 11219</strain>
    </source>
</reference>
<dbReference type="Pfam" id="PF00378">
    <property type="entry name" value="ECH_1"/>
    <property type="match status" value="1"/>
</dbReference>
<name>A0A830EKV3_9CREN</name>
<dbReference type="InterPro" id="IPR029045">
    <property type="entry name" value="ClpP/crotonase-like_dom_sf"/>
</dbReference>
<organism evidence="3 4">
    <name type="scientific">Vulcanisaeta souniana JCM 11219</name>
    <dbReference type="NCBI Taxonomy" id="1293586"/>
    <lineage>
        <taxon>Archaea</taxon>
        <taxon>Thermoproteota</taxon>
        <taxon>Thermoprotei</taxon>
        <taxon>Thermoproteales</taxon>
        <taxon>Thermoproteaceae</taxon>
        <taxon>Vulcanisaeta</taxon>
    </lineage>
</organism>
<dbReference type="GO" id="GO:0006635">
    <property type="term" value="P:fatty acid beta-oxidation"/>
    <property type="evidence" value="ECO:0007669"/>
    <property type="project" value="TreeGrafter"/>
</dbReference>
<comment type="caution">
    <text evidence="3">The sequence shown here is derived from an EMBL/GenBank/DDBJ whole genome shotgun (WGS) entry which is preliminary data.</text>
</comment>
<dbReference type="Proteomes" id="UP000657075">
    <property type="component" value="Unassembled WGS sequence"/>
</dbReference>
<dbReference type="PANTHER" id="PTHR11941">
    <property type="entry name" value="ENOYL-COA HYDRATASE-RELATED"/>
    <property type="match status" value="1"/>
</dbReference>
<dbReference type="AlphaFoldDB" id="A0A830EKV3"/>
<dbReference type="CDD" id="cd06558">
    <property type="entry name" value="crotonase-like"/>
    <property type="match status" value="1"/>
</dbReference>
<dbReference type="GO" id="GO:0003824">
    <property type="term" value="F:catalytic activity"/>
    <property type="evidence" value="ECO:0007669"/>
    <property type="project" value="InterPro"/>
</dbReference>